<feature type="site" description="Positions MEP for the nucleophilic attack" evidence="7">
    <location>
        <position position="162"/>
    </location>
</feature>
<dbReference type="FunFam" id="3.90.550.10:FF:000003">
    <property type="entry name" value="2-C-methyl-D-erythritol 4-phosphate cytidylyltransferase"/>
    <property type="match status" value="1"/>
</dbReference>
<keyword evidence="6 7" id="KW-0414">Isoprene biosynthesis</keyword>
<dbReference type="PANTHER" id="PTHR32125">
    <property type="entry name" value="2-C-METHYL-D-ERYTHRITOL 4-PHOSPHATE CYTIDYLYLTRANSFERASE, CHLOROPLASTIC"/>
    <property type="match status" value="1"/>
</dbReference>
<feature type="site" description="Positions MEP for the nucleophilic attack" evidence="7">
    <location>
        <position position="218"/>
    </location>
</feature>
<dbReference type="SUPFAM" id="SSF53448">
    <property type="entry name" value="Nucleotide-diphospho-sugar transferases"/>
    <property type="match status" value="1"/>
</dbReference>
<dbReference type="HAMAP" id="MF_00108">
    <property type="entry name" value="IspD"/>
    <property type="match status" value="1"/>
</dbReference>
<dbReference type="PATRIC" id="fig|1429439.4.peg.6943"/>
<proteinExistence type="inferred from homology"/>
<dbReference type="GO" id="GO:0019288">
    <property type="term" value="P:isopentenyl diphosphate biosynthetic process, methylerythritol 4-phosphate pathway"/>
    <property type="evidence" value="ECO:0007669"/>
    <property type="project" value="UniProtKB-UniRule"/>
</dbReference>
<name>W4LMU6_9BACT</name>
<dbReference type="InterPro" id="IPR018294">
    <property type="entry name" value="ISPD_synthase_CS"/>
</dbReference>
<dbReference type="UniPathway" id="UPA00056">
    <property type="reaction ID" value="UER00093"/>
</dbReference>
<dbReference type="PROSITE" id="PS01295">
    <property type="entry name" value="ISPD"/>
    <property type="match status" value="1"/>
</dbReference>
<comment type="catalytic activity">
    <reaction evidence="1 7">
        <text>2-C-methyl-D-erythritol 4-phosphate + CTP + H(+) = 4-CDP-2-C-methyl-D-erythritol + diphosphate</text>
        <dbReference type="Rhea" id="RHEA:13429"/>
        <dbReference type="ChEBI" id="CHEBI:15378"/>
        <dbReference type="ChEBI" id="CHEBI:33019"/>
        <dbReference type="ChEBI" id="CHEBI:37563"/>
        <dbReference type="ChEBI" id="CHEBI:57823"/>
        <dbReference type="ChEBI" id="CHEBI:58262"/>
        <dbReference type="EC" id="2.7.7.60"/>
    </reaction>
</comment>
<dbReference type="InterPro" id="IPR034683">
    <property type="entry name" value="IspD/TarI"/>
</dbReference>
<dbReference type="PANTHER" id="PTHR32125:SF4">
    <property type="entry name" value="2-C-METHYL-D-ERYTHRITOL 4-PHOSPHATE CYTIDYLYLTRANSFERASE, CHLOROPLASTIC"/>
    <property type="match status" value="1"/>
</dbReference>
<feature type="site" description="Transition state stabilizer" evidence="7">
    <location>
        <position position="29"/>
    </location>
</feature>
<organism evidence="8 9">
    <name type="scientific">Candidatus Entotheonella gemina</name>
    <dbReference type="NCBI Taxonomy" id="1429439"/>
    <lineage>
        <taxon>Bacteria</taxon>
        <taxon>Pseudomonadati</taxon>
        <taxon>Nitrospinota/Tectimicrobiota group</taxon>
        <taxon>Candidatus Tectimicrobiota</taxon>
        <taxon>Candidatus Entotheonellia</taxon>
        <taxon>Candidatus Entotheonellales</taxon>
        <taxon>Candidatus Entotheonellaceae</taxon>
        <taxon>Candidatus Entotheonella</taxon>
    </lineage>
</organism>
<keyword evidence="4 7" id="KW-0808">Transferase</keyword>
<evidence type="ECO:0000313" key="9">
    <source>
        <dbReference type="Proteomes" id="UP000019140"/>
    </source>
</evidence>
<keyword evidence="5 7" id="KW-0548">Nucleotidyltransferase</keyword>
<evidence type="ECO:0000256" key="1">
    <source>
        <dbReference type="ARBA" id="ARBA00001282"/>
    </source>
</evidence>
<sequence>MNVELTNRRAAVLIPAAGSGQRMGTHVPKPYLLLGGREILARTLDVFETCPAVHDIWVIAAADQQVYCRQGIVERYGFSKVRGVVAGGDERQASVWRGLQHLGSEVDLVVIHDGVRPFVSHTIIEDVLEGAVQHGAAIAAIPLTDTIKRVSQQGCVEATMPRDRLWRIQTPQAFCRQLLQQAFEHAWQQRLSATDEAGLIEAYGHPVYVVQGSEQNVKITTPDDLAMCERFVER</sequence>
<dbReference type="Proteomes" id="UP000019140">
    <property type="component" value="Unassembled WGS sequence"/>
</dbReference>
<dbReference type="AlphaFoldDB" id="W4LMU6"/>
<dbReference type="CDD" id="cd02516">
    <property type="entry name" value="CDP-ME_synthetase"/>
    <property type="match status" value="1"/>
</dbReference>
<dbReference type="InterPro" id="IPR029044">
    <property type="entry name" value="Nucleotide-diphossugar_trans"/>
</dbReference>
<dbReference type="InterPro" id="IPR050088">
    <property type="entry name" value="IspD/TarI_cytidylyltransf_bact"/>
</dbReference>
<evidence type="ECO:0000256" key="4">
    <source>
        <dbReference type="ARBA" id="ARBA00022679"/>
    </source>
</evidence>
<accession>W4LMU6</accession>
<evidence type="ECO:0000256" key="7">
    <source>
        <dbReference type="HAMAP-Rule" id="MF_00108"/>
    </source>
</evidence>
<keyword evidence="9" id="KW-1185">Reference proteome</keyword>
<dbReference type="EC" id="2.7.7.60" evidence="7"/>
<dbReference type="InterPro" id="IPR001228">
    <property type="entry name" value="IspD"/>
</dbReference>
<dbReference type="Gene3D" id="3.90.550.10">
    <property type="entry name" value="Spore Coat Polysaccharide Biosynthesis Protein SpsA, Chain A"/>
    <property type="match status" value="1"/>
</dbReference>
<evidence type="ECO:0000256" key="3">
    <source>
        <dbReference type="ARBA" id="ARBA00009789"/>
    </source>
</evidence>
<evidence type="ECO:0000313" key="8">
    <source>
        <dbReference type="EMBL" id="ETW99229.1"/>
    </source>
</evidence>
<evidence type="ECO:0000256" key="6">
    <source>
        <dbReference type="ARBA" id="ARBA00023229"/>
    </source>
</evidence>
<dbReference type="EMBL" id="AZHX01001861">
    <property type="protein sequence ID" value="ETW99229.1"/>
    <property type="molecule type" value="Genomic_DNA"/>
</dbReference>
<dbReference type="HOGENOM" id="CLU_061281_2_2_7"/>
<comment type="caution">
    <text evidence="8">The sequence shown here is derived from an EMBL/GenBank/DDBJ whole genome shotgun (WGS) entry which is preliminary data.</text>
</comment>
<feature type="site" description="Transition state stabilizer" evidence="7">
    <location>
        <position position="22"/>
    </location>
</feature>
<gene>
    <name evidence="7" type="primary">ispD</name>
    <name evidence="8" type="ORF">ETSY2_41315</name>
</gene>
<comment type="similarity">
    <text evidence="3 7">Belongs to the IspD/TarI cytidylyltransferase family. IspD subfamily.</text>
</comment>
<dbReference type="GO" id="GO:0050518">
    <property type="term" value="F:2-C-methyl-D-erythritol 4-phosphate cytidylyltransferase activity"/>
    <property type="evidence" value="ECO:0007669"/>
    <property type="project" value="UniProtKB-UniRule"/>
</dbReference>
<evidence type="ECO:0000256" key="2">
    <source>
        <dbReference type="ARBA" id="ARBA00004787"/>
    </source>
</evidence>
<dbReference type="Pfam" id="PF01128">
    <property type="entry name" value="IspD"/>
    <property type="match status" value="1"/>
</dbReference>
<comment type="pathway">
    <text evidence="2 7">Isoprenoid biosynthesis; isopentenyl diphosphate biosynthesis via DXP pathway; isopentenyl diphosphate from 1-deoxy-D-xylulose 5-phosphate: step 2/6.</text>
</comment>
<reference evidence="8 9" key="1">
    <citation type="journal article" date="2014" name="Nature">
        <title>An environmental bacterial taxon with a large and distinct metabolic repertoire.</title>
        <authorList>
            <person name="Wilson M.C."/>
            <person name="Mori T."/>
            <person name="Ruckert C."/>
            <person name="Uria A.R."/>
            <person name="Helf M.J."/>
            <person name="Takada K."/>
            <person name="Gernert C."/>
            <person name="Steffens U.A."/>
            <person name="Heycke N."/>
            <person name="Schmitt S."/>
            <person name="Rinke C."/>
            <person name="Helfrich E.J."/>
            <person name="Brachmann A.O."/>
            <person name="Gurgui C."/>
            <person name="Wakimoto T."/>
            <person name="Kracht M."/>
            <person name="Crusemann M."/>
            <person name="Hentschel U."/>
            <person name="Abe I."/>
            <person name="Matsunaga S."/>
            <person name="Kalinowski J."/>
            <person name="Takeyama H."/>
            <person name="Piel J."/>
        </authorList>
    </citation>
    <scope>NUCLEOTIDE SEQUENCE [LARGE SCALE GENOMIC DNA]</scope>
    <source>
        <strain evidence="9">TSY2</strain>
    </source>
</reference>
<evidence type="ECO:0000256" key="5">
    <source>
        <dbReference type="ARBA" id="ARBA00022695"/>
    </source>
</evidence>
<comment type="function">
    <text evidence="7">Catalyzes the formation of 4-diphosphocytidyl-2-C-methyl-D-erythritol from CTP and 2-C-methyl-D-erythritol 4-phosphate (MEP).</text>
</comment>
<protein>
    <recommendedName>
        <fullName evidence="7">2-C-methyl-D-erythritol 4-phosphate cytidylyltransferase</fullName>
        <ecNumber evidence="7">2.7.7.60</ecNumber>
    </recommendedName>
    <alternativeName>
        <fullName evidence="7">4-diphosphocytidyl-2C-methyl-D-erythritol synthase</fullName>
    </alternativeName>
    <alternativeName>
        <fullName evidence="7">MEP cytidylyltransferase</fullName>
        <shortName evidence="7">MCT</shortName>
    </alternativeName>
</protein>
<dbReference type="NCBIfam" id="TIGR00453">
    <property type="entry name" value="ispD"/>
    <property type="match status" value="1"/>
</dbReference>